<keyword evidence="5" id="KW-0472">Membrane</keyword>
<feature type="domain" description="CopC" evidence="6">
    <location>
        <begin position="50"/>
        <end position="143"/>
    </location>
</feature>
<keyword evidence="5" id="KW-1133">Transmembrane helix</keyword>
<dbReference type="RefSeq" id="WP_166277744.1">
    <property type="nucleotide sequence ID" value="NZ_JAANNP010000001.1"/>
</dbReference>
<reference evidence="7 8" key="1">
    <citation type="submission" date="2020-03" db="EMBL/GenBank/DDBJ databases">
        <title>Two novel Motilibacter sp.</title>
        <authorList>
            <person name="Liu S."/>
        </authorList>
    </citation>
    <scope>NUCLEOTIDE SEQUENCE [LARGE SCALE GENOMIC DNA]</scope>
    <source>
        <strain evidence="7 8">E257</strain>
    </source>
</reference>
<evidence type="ECO:0000256" key="1">
    <source>
        <dbReference type="ARBA" id="ARBA00004196"/>
    </source>
</evidence>
<dbReference type="InterPro" id="IPR007348">
    <property type="entry name" value="CopC_dom"/>
</dbReference>
<dbReference type="Gene3D" id="2.60.40.1220">
    <property type="match status" value="1"/>
</dbReference>
<organism evidence="7 8">
    <name type="scientific">Motilibacter deserti</name>
    <dbReference type="NCBI Taxonomy" id="2714956"/>
    <lineage>
        <taxon>Bacteria</taxon>
        <taxon>Bacillati</taxon>
        <taxon>Actinomycetota</taxon>
        <taxon>Actinomycetes</taxon>
        <taxon>Motilibacterales</taxon>
        <taxon>Motilibacteraceae</taxon>
        <taxon>Motilibacter</taxon>
    </lineage>
</organism>
<evidence type="ECO:0000259" key="6">
    <source>
        <dbReference type="Pfam" id="PF04234"/>
    </source>
</evidence>
<keyword evidence="5" id="KW-0812">Transmembrane</keyword>
<feature type="transmembrane region" description="Helical" evidence="5">
    <location>
        <begin position="176"/>
        <end position="194"/>
    </location>
</feature>
<dbReference type="InterPro" id="IPR014756">
    <property type="entry name" value="Ig_E-set"/>
</dbReference>
<keyword evidence="4" id="KW-0186">Copper</keyword>
<sequence length="206" mass="20744">MRALDRQPPSSRPARRALPAPVATAGALLLALLGVLAPALLLTASPAAAHTALVSSFPSEGEALESGPPQVELDFDEDVSSVGLALVLSGPDGQGVELGQAAADGATVTAPLAAAVAAGAYTLDWRVVSADGHPVSGRVTFSVAHGKPAPAGVVVASAASGDDDASWLSRHGGQLTLVWVVVAVVAAYLVVDALRRRRDRAARDGR</sequence>
<dbReference type="EMBL" id="JAANNP010000001">
    <property type="protein sequence ID" value="NHC12794.1"/>
    <property type="molecule type" value="Genomic_DNA"/>
</dbReference>
<comment type="subcellular location">
    <subcellularLocation>
        <location evidence="1">Cell envelope</location>
    </subcellularLocation>
</comment>
<dbReference type="InterPro" id="IPR014755">
    <property type="entry name" value="Cu-Rt/internalin_Ig-like"/>
</dbReference>
<evidence type="ECO:0000256" key="3">
    <source>
        <dbReference type="ARBA" id="ARBA00022729"/>
    </source>
</evidence>
<gene>
    <name evidence="7" type="ORF">G9H71_03240</name>
</gene>
<proteinExistence type="predicted"/>
<comment type="caution">
    <text evidence="7">The sequence shown here is derived from an EMBL/GenBank/DDBJ whole genome shotgun (WGS) entry which is preliminary data.</text>
</comment>
<dbReference type="Pfam" id="PF04234">
    <property type="entry name" value="CopC"/>
    <property type="match status" value="1"/>
</dbReference>
<keyword evidence="3" id="KW-0732">Signal</keyword>
<dbReference type="PANTHER" id="PTHR34820">
    <property type="entry name" value="INNER MEMBRANE PROTEIN YEBZ"/>
    <property type="match status" value="1"/>
</dbReference>
<evidence type="ECO:0000256" key="4">
    <source>
        <dbReference type="ARBA" id="ARBA00023008"/>
    </source>
</evidence>
<evidence type="ECO:0000256" key="2">
    <source>
        <dbReference type="ARBA" id="ARBA00022723"/>
    </source>
</evidence>
<evidence type="ECO:0000313" key="7">
    <source>
        <dbReference type="EMBL" id="NHC12794.1"/>
    </source>
</evidence>
<dbReference type="SUPFAM" id="SSF81296">
    <property type="entry name" value="E set domains"/>
    <property type="match status" value="1"/>
</dbReference>
<dbReference type="PANTHER" id="PTHR34820:SF4">
    <property type="entry name" value="INNER MEMBRANE PROTEIN YEBZ"/>
    <property type="match status" value="1"/>
</dbReference>
<dbReference type="Proteomes" id="UP000800981">
    <property type="component" value="Unassembled WGS sequence"/>
</dbReference>
<evidence type="ECO:0000256" key="5">
    <source>
        <dbReference type="SAM" id="Phobius"/>
    </source>
</evidence>
<accession>A0ABX0GSZ3</accession>
<protein>
    <submittedName>
        <fullName evidence="7">Copper resistance protein CopC</fullName>
    </submittedName>
</protein>
<dbReference type="InterPro" id="IPR032694">
    <property type="entry name" value="CopC/D"/>
</dbReference>
<name>A0ABX0GSZ3_9ACTN</name>
<keyword evidence="8" id="KW-1185">Reference proteome</keyword>
<evidence type="ECO:0000313" key="8">
    <source>
        <dbReference type="Proteomes" id="UP000800981"/>
    </source>
</evidence>
<keyword evidence="2" id="KW-0479">Metal-binding</keyword>